<comment type="caution">
    <text evidence="4">The sequence shown here is derived from an EMBL/GenBank/DDBJ whole genome shotgun (WGS) entry which is preliminary data.</text>
</comment>
<dbReference type="Gene3D" id="3.40.50.1000">
    <property type="entry name" value="HAD superfamily/HAD-like"/>
    <property type="match status" value="1"/>
</dbReference>
<sequence length="189" mass="22231">MKKRFGIDIDGTVTHPSSLIPYINDQYHLNITLDDITEYNLSAALNLEPKAFYEWFIDTEPKIYSESPLAPGAKEILTKWKNQYHLYFISARSSHLLELTRNWFTKNDLLYDHIELIGSHYKVEAAKKYEVDLFFEDKHDNAVMIHEELQIPVILFDTPYNRDPIPEGVIRVKNWSEANEWVANWDNKA</sequence>
<evidence type="ECO:0000256" key="3">
    <source>
        <dbReference type="PIRNR" id="PIRNR021362"/>
    </source>
</evidence>
<dbReference type="Proteomes" id="UP001341444">
    <property type="component" value="Unassembled WGS sequence"/>
</dbReference>
<dbReference type="EMBL" id="JARMAB010000030">
    <property type="protein sequence ID" value="MED1205120.1"/>
    <property type="molecule type" value="Genomic_DNA"/>
</dbReference>
<evidence type="ECO:0000313" key="5">
    <source>
        <dbReference type="Proteomes" id="UP001341444"/>
    </source>
</evidence>
<dbReference type="InterPro" id="IPR036412">
    <property type="entry name" value="HAD-like_sf"/>
</dbReference>
<dbReference type="InterPro" id="IPR010708">
    <property type="entry name" value="5'(3')-deoxyribonucleotidase"/>
</dbReference>
<organism evidence="4 5">
    <name type="scientific">Heyndrickxia acidicola</name>
    <dbReference type="NCBI Taxonomy" id="209389"/>
    <lineage>
        <taxon>Bacteria</taxon>
        <taxon>Bacillati</taxon>
        <taxon>Bacillota</taxon>
        <taxon>Bacilli</taxon>
        <taxon>Bacillales</taxon>
        <taxon>Bacillaceae</taxon>
        <taxon>Heyndrickxia</taxon>
    </lineage>
</organism>
<dbReference type="PANTHER" id="PTHR35134">
    <property type="entry name" value="NUCLEOTIDASE YQFW-RELATED"/>
    <property type="match status" value="1"/>
</dbReference>
<dbReference type="PIRSF" id="PIRSF021362">
    <property type="entry name" value="UCP021362_HAD"/>
    <property type="match status" value="1"/>
</dbReference>
<dbReference type="SUPFAM" id="SSF56784">
    <property type="entry name" value="HAD-like"/>
    <property type="match status" value="1"/>
</dbReference>
<dbReference type="InterPro" id="IPR023214">
    <property type="entry name" value="HAD_sf"/>
</dbReference>
<keyword evidence="2 3" id="KW-0378">Hydrolase</keyword>
<name>A0ABU6MKA7_9BACI</name>
<reference evidence="4 5" key="1">
    <citation type="submission" date="2023-03" db="EMBL/GenBank/DDBJ databases">
        <title>Bacillus Genome Sequencing.</title>
        <authorList>
            <person name="Dunlap C."/>
        </authorList>
    </citation>
    <scope>NUCLEOTIDE SEQUENCE [LARGE SCALE GENOMIC DNA]</scope>
    <source>
        <strain evidence="4 5">B-23453</strain>
    </source>
</reference>
<gene>
    <name evidence="4" type="ORF">P4T90_18900</name>
</gene>
<dbReference type="EC" id="3.1.3.-" evidence="3"/>
<dbReference type="Pfam" id="PF06941">
    <property type="entry name" value="NT5C"/>
    <property type="match status" value="1"/>
</dbReference>
<dbReference type="InterPro" id="IPR052419">
    <property type="entry name" value="5_3-deoxyribonucleotidase-like"/>
</dbReference>
<keyword evidence="5" id="KW-1185">Reference proteome</keyword>
<dbReference type="RefSeq" id="WP_066262151.1">
    <property type="nucleotide sequence ID" value="NZ_JARMAB010000030.1"/>
</dbReference>
<evidence type="ECO:0000313" key="4">
    <source>
        <dbReference type="EMBL" id="MED1205120.1"/>
    </source>
</evidence>
<protein>
    <recommendedName>
        <fullName evidence="3">Nucleotidase</fullName>
        <ecNumber evidence="3">3.1.3.-</ecNumber>
    </recommendedName>
</protein>
<dbReference type="InterPro" id="IPR009206">
    <property type="entry name" value="Nucleotidase_putative"/>
</dbReference>
<comment type="similarity">
    <text evidence="1 3">Belongs to the 5'(3')-deoxyribonucleotidase family.</text>
</comment>
<evidence type="ECO:0000256" key="2">
    <source>
        <dbReference type="ARBA" id="ARBA00022801"/>
    </source>
</evidence>
<proteinExistence type="inferred from homology"/>
<accession>A0ABU6MKA7</accession>
<evidence type="ECO:0000256" key="1">
    <source>
        <dbReference type="ARBA" id="ARBA00009589"/>
    </source>
</evidence>
<dbReference type="PANTHER" id="PTHR35134:SF2">
    <property type="entry name" value="NUCLEOTIDASE YQFW-RELATED"/>
    <property type="match status" value="1"/>
</dbReference>